<reference evidence="1 2" key="1">
    <citation type="submission" date="2019-06" db="EMBL/GenBank/DDBJ databases">
        <title>Spirosoma utsteinense sp. nov. isolated from Antarctic ice-free soils.</title>
        <authorList>
            <person name="Tahon G."/>
        </authorList>
    </citation>
    <scope>NUCLEOTIDE SEQUENCE [LARGE SCALE GENOMIC DNA]</scope>
    <source>
        <strain evidence="1 2">LMG 31447</strain>
    </source>
</reference>
<keyword evidence="2" id="KW-1185">Reference proteome</keyword>
<dbReference type="Proteomes" id="UP000700732">
    <property type="component" value="Unassembled WGS sequence"/>
</dbReference>
<accession>A0ABR6W183</accession>
<organism evidence="1 2">
    <name type="scientific">Spirosoma utsteinense</name>
    <dbReference type="NCBI Taxonomy" id="2585773"/>
    <lineage>
        <taxon>Bacteria</taxon>
        <taxon>Pseudomonadati</taxon>
        <taxon>Bacteroidota</taxon>
        <taxon>Cytophagia</taxon>
        <taxon>Cytophagales</taxon>
        <taxon>Cytophagaceae</taxon>
        <taxon>Spirosoma</taxon>
    </lineage>
</organism>
<dbReference type="EMBL" id="VFIA01000001">
    <property type="protein sequence ID" value="MBC3789657.1"/>
    <property type="molecule type" value="Genomic_DNA"/>
</dbReference>
<evidence type="ECO:0000313" key="1">
    <source>
        <dbReference type="EMBL" id="MBC3789657.1"/>
    </source>
</evidence>
<gene>
    <name evidence="1" type="ORF">FH603_138</name>
</gene>
<sequence length="56" mass="6334">MQLSNYRHIGNTTSTQPISNWTFFRKTVRQFIINHAEAFKGLSRMAAPHGGSIGTR</sequence>
<name>A0ABR6W183_9BACT</name>
<comment type="caution">
    <text evidence="1">The sequence shown here is derived from an EMBL/GenBank/DDBJ whole genome shotgun (WGS) entry which is preliminary data.</text>
</comment>
<evidence type="ECO:0000313" key="2">
    <source>
        <dbReference type="Proteomes" id="UP000700732"/>
    </source>
</evidence>
<proteinExistence type="predicted"/>
<protein>
    <submittedName>
        <fullName evidence="1">Uncharacterized protein</fullName>
    </submittedName>
</protein>